<reference evidence="1" key="2">
    <citation type="journal article" date="2023" name="Science">
        <title>Genomic signatures of disease resistance in endangered staghorn corals.</title>
        <authorList>
            <person name="Vollmer S.V."/>
            <person name="Selwyn J.D."/>
            <person name="Despard B.A."/>
            <person name="Roesel C.L."/>
        </authorList>
    </citation>
    <scope>NUCLEOTIDE SEQUENCE</scope>
    <source>
        <strain evidence="1">K2</strain>
    </source>
</reference>
<dbReference type="Proteomes" id="UP001249851">
    <property type="component" value="Unassembled WGS sequence"/>
</dbReference>
<evidence type="ECO:0000313" key="2">
    <source>
        <dbReference type="Proteomes" id="UP001249851"/>
    </source>
</evidence>
<accession>A0AAD9QHB8</accession>
<proteinExistence type="predicted"/>
<comment type="caution">
    <text evidence="1">The sequence shown here is derived from an EMBL/GenBank/DDBJ whole genome shotgun (WGS) entry which is preliminary data.</text>
</comment>
<organism evidence="1 2">
    <name type="scientific">Acropora cervicornis</name>
    <name type="common">Staghorn coral</name>
    <dbReference type="NCBI Taxonomy" id="6130"/>
    <lineage>
        <taxon>Eukaryota</taxon>
        <taxon>Metazoa</taxon>
        <taxon>Cnidaria</taxon>
        <taxon>Anthozoa</taxon>
        <taxon>Hexacorallia</taxon>
        <taxon>Scleractinia</taxon>
        <taxon>Astrocoeniina</taxon>
        <taxon>Acroporidae</taxon>
        <taxon>Acropora</taxon>
    </lineage>
</organism>
<dbReference type="EMBL" id="JARQWQ010000033">
    <property type="protein sequence ID" value="KAK2561237.1"/>
    <property type="molecule type" value="Genomic_DNA"/>
</dbReference>
<dbReference type="AlphaFoldDB" id="A0AAD9QHB8"/>
<reference evidence="1" key="1">
    <citation type="journal article" date="2023" name="G3 (Bethesda)">
        <title>Whole genome assembly and annotation of the endangered Caribbean coral Acropora cervicornis.</title>
        <authorList>
            <person name="Selwyn J.D."/>
            <person name="Vollmer S.V."/>
        </authorList>
    </citation>
    <scope>NUCLEOTIDE SEQUENCE</scope>
    <source>
        <strain evidence="1">K2</strain>
    </source>
</reference>
<keyword evidence="2" id="KW-1185">Reference proteome</keyword>
<name>A0AAD9QHB8_ACRCE</name>
<gene>
    <name evidence="1" type="ORF">P5673_015709</name>
</gene>
<evidence type="ECO:0000313" key="1">
    <source>
        <dbReference type="EMBL" id="KAK2561237.1"/>
    </source>
</evidence>
<sequence length="79" mass="9005">MVTDAWFNQEQDFDILKGAAFLSIIFIHVEDSSFEVANPKPQKVKILEIKALKGKRRTISHKMLSICTNFFSAVNVSDF</sequence>
<protein>
    <submittedName>
        <fullName evidence="1">Uncharacterized protein</fullName>
    </submittedName>
</protein>